<sequence length="301" mass="35072">MRALDRIDSDPQAKWHQEHGPVLGYFIGNISAFAVADAQMVRQIEIKDFIDFTDRPRWKRVRSKLTPSFTSNELKTVTSSNDGKIPVCMRNQYPYLATCYCMKRLIEVSSILRYETTSSSLAFITKELLRFPDVQGRFRDELIQLTTNGQVFDFECLQRCQCMVAVIQETLRMNPPTCGELTYQTYPNLSLGLSTSVHTLRHTEDYFREAHTFRPWRLFPENRPSLVTNAWQPFGARPCNCIRTRFAHMEIEVTLAKFLTRYRLIADPMDDRSNDVKHCPQRIKKPINCLVFRFLPALKLS</sequence>
<reference evidence="13" key="1">
    <citation type="submission" date="2021-01" db="UniProtKB">
        <authorList>
            <consortium name="EnsemblMetazoa"/>
        </authorList>
    </citation>
    <scope>IDENTIFICATION</scope>
</reference>
<dbReference type="EnsemblMetazoa" id="XM_022807667">
    <property type="protein sequence ID" value="XP_022663402"/>
    <property type="gene ID" value="LOC111251253"/>
</dbReference>
<proteinExistence type="inferred from homology"/>
<evidence type="ECO:0000256" key="11">
    <source>
        <dbReference type="ARBA" id="ARBA00023033"/>
    </source>
</evidence>
<evidence type="ECO:0000313" key="14">
    <source>
        <dbReference type="Proteomes" id="UP000594260"/>
    </source>
</evidence>
<organism evidence="13 14">
    <name type="scientific">Varroa destructor</name>
    <name type="common">Honeybee mite</name>
    <dbReference type="NCBI Taxonomy" id="109461"/>
    <lineage>
        <taxon>Eukaryota</taxon>
        <taxon>Metazoa</taxon>
        <taxon>Ecdysozoa</taxon>
        <taxon>Arthropoda</taxon>
        <taxon>Chelicerata</taxon>
        <taxon>Arachnida</taxon>
        <taxon>Acari</taxon>
        <taxon>Parasitiformes</taxon>
        <taxon>Mesostigmata</taxon>
        <taxon>Gamasina</taxon>
        <taxon>Dermanyssoidea</taxon>
        <taxon>Varroidae</taxon>
        <taxon>Varroa</taxon>
    </lineage>
</organism>
<comment type="subcellular location">
    <subcellularLocation>
        <location evidence="3">Endoplasmic reticulum membrane</location>
        <topology evidence="3">Peripheral membrane protein</topology>
    </subcellularLocation>
    <subcellularLocation>
        <location evidence="2">Microsome membrane</location>
        <topology evidence="2">Peripheral membrane protein</topology>
    </subcellularLocation>
</comment>
<dbReference type="AlphaFoldDB" id="A0A7M7K937"/>
<evidence type="ECO:0000256" key="10">
    <source>
        <dbReference type="ARBA" id="ARBA00023004"/>
    </source>
</evidence>
<comment type="cofactor">
    <cofactor evidence="1">
        <name>heme</name>
        <dbReference type="ChEBI" id="CHEBI:30413"/>
    </cofactor>
</comment>
<name>A0A7M7K937_VARDE</name>
<dbReference type="Proteomes" id="UP000594260">
    <property type="component" value="Unplaced"/>
</dbReference>
<keyword evidence="6" id="KW-0479">Metal-binding</keyword>
<keyword evidence="9" id="KW-0560">Oxidoreductase</keyword>
<dbReference type="OrthoDB" id="6502656at2759"/>
<evidence type="ECO:0000256" key="4">
    <source>
        <dbReference type="ARBA" id="ARBA00010617"/>
    </source>
</evidence>
<dbReference type="InterPro" id="IPR001128">
    <property type="entry name" value="Cyt_P450"/>
</dbReference>
<evidence type="ECO:0000256" key="8">
    <source>
        <dbReference type="ARBA" id="ARBA00022848"/>
    </source>
</evidence>
<keyword evidence="10" id="KW-0408">Iron</keyword>
<accession>A0A7M7K937</accession>
<dbReference type="PANTHER" id="PTHR24292:SF102">
    <property type="entry name" value="CYTOCHROME P450 FAMILY-RELATED"/>
    <property type="match status" value="1"/>
</dbReference>
<evidence type="ECO:0000256" key="9">
    <source>
        <dbReference type="ARBA" id="ARBA00023002"/>
    </source>
</evidence>
<evidence type="ECO:0000256" key="3">
    <source>
        <dbReference type="ARBA" id="ARBA00004406"/>
    </source>
</evidence>
<dbReference type="InterPro" id="IPR036396">
    <property type="entry name" value="Cyt_P450_sf"/>
</dbReference>
<evidence type="ECO:0000256" key="6">
    <source>
        <dbReference type="ARBA" id="ARBA00022723"/>
    </source>
</evidence>
<comment type="similarity">
    <text evidence="4">Belongs to the cytochrome P450 family.</text>
</comment>
<dbReference type="InterPro" id="IPR050476">
    <property type="entry name" value="Insect_CytP450_Detox"/>
</dbReference>
<evidence type="ECO:0008006" key="15">
    <source>
        <dbReference type="Google" id="ProtNLM"/>
    </source>
</evidence>
<keyword evidence="7" id="KW-0256">Endoplasmic reticulum</keyword>
<keyword evidence="14" id="KW-1185">Reference proteome</keyword>
<dbReference type="Pfam" id="PF00067">
    <property type="entry name" value="p450"/>
    <property type="match status" value="1"/>
</dbReference>
<dbReference type="Gene3D" id="1.10.630.10">
    <property type="entry name" value="Cytochrome P450"/>
    <property type="match status" value="2"/>
</dbReference>
<keyword evidence="8" id="KW-0492">Microsome</keyword>
<dbReference type="SUPFAM" id="SSF48264">
    <property type="entry name" value="Cytochrome P450"/>
    <property type="match status" value="1"/>
</dbReference>
<dbReference type="GO" id="GO:0004497">
    <property type="term" value="F:monooxygenase activity"/>
    <property type="evidence" value="ECO:0007669"/>
    <property type="project" value="UniProtKB-KW"/>
</dbReference>
<dbReference type="GO" id="GO:0005789">
    <property type="term" value="C:endoplasmic reticulum membrane"/>
    <property type="evidence" value="ECO:0007669"/>
    <property type="project" value="UniProtKB-SubCell"/>
</dbReference>
<evidence type="ECO:0000256" key="5">
    <source>
        <dbReference type="ARBA" id="ARBA00022617"/>
    </source>
</evidence>
<protein>
    <recommendedName>
        <fullName evidence="15">Cytochrome P450</fullName>
    </recommendedName>
</protein>
<dbReference type="GO" id="GO:0005506">
    <property type="term" value="F:iron ion binding"/>
    <property type="evidence" value="ECO:0007669"/>
    <property type="project" value="InterPro"/>
</dbReference>
<dbReference type="GeneID" id="111251253"/>
<evidence type="ECO:0000313" key="13">
    <source>
        <dbReference type="EnsemblMetazoa" id="XP_022663402"/>
    </source>
</evidence>
<dbReference type="GO" id="GO:0016705">
    <property type="term" value="F:oxidoreductase activity, acting on paired donors, with incorporation or reduction of molecular oxygen"/>
    <property type="evidence" value="ECO:0007669"/>
    <property type="project" value="InterPro"/>
</dbReference>
<evidence type="ECO:0000256" key="1">
    <source>
        <dbReference type="ARBA" id="ARBA00001971"/>
    </source>
</evidence>
<keyword evidence="11" id="KW-0503">Monooxygenase</keyword>
<keyword evidence="5" id="KW-0349">Heme</keyword>
<dbReference type="RefSeq" id="XP_022663402.1">
    <property type="nucleotide sequence ID" value="XM_022807667.1"/>
</dbReference>
<dbReference type="PANTHER" id="PTHR24292">
    <property type="entry name" value="CYTOCHROME P450"/>
    <property type="match status" value="1"/>
</dbReference>
<dbReference type="InParanoid" id="A0A7M7K937"/>
<dbReference type="PRINTS" id="PR00385">
    <property type="entry name" value="P450"/>
</dbReference>
<keyword evidence="12" id="KW-0472">Membrane</keyword>
<evidence type="ECO:0000256" key="12">
    <source>
        <dbReference type="ARBA" id="ARBA00023136"/>
    </source>
</evidence>
<dbReference type="KEGG" id="vde:111251253"/>
<evidence type="ECO:0000256" key="7">
    <source>
        <dbReference type="ARBA" id="ARBA00022824"/>
    </source>
</evidence>
<dbReference type="GO" id="GO:0020037">
    <property type="term" value="F:heme binding"/>
    <property type="evidence" value="ECO:0007669"/>
    <property type="project" value="InterPro"/>
</dbReference>
<evidence type="ECO:0000256" key="2">
    <source>
        <dbReference type="ARBA" id="ARBA00004174"/>
    </source>
</evidence>